<organism evidence="8 9">
    <name type="scientific">Wenyingzhuangia fucanilytica</name>
    <dbReference type="NCBI Taxonomy" id="1790137"/>
    <lineage>
        <taxon>Bacteria</taxon>
        <taxon>Pseudomonadati</taxon>
        <taxon>Bacteroidota</taxon>
        <taxon>Flavobacteriia</taxon>
        <taxon>Flavobacteriales</taxon>
        <taxon>Flavobacteriaceae</taxon>
        <taxon>Wenyingzhuangia</taxon>
    </lineage>
</organism>
<dbReference type="Gene3D" id="3.40.50.2300">
    <property type="match status" value="1"/>
</dbReference>
<evidence type="ECO:0000259" key="7">
    <source>
        <dbReference type="PROSITE" id="PS50110"/>
    </source>
</evidence>
<dbReference type="SUPFAM" id="SSF46894">
    <property type="entry name" value="C-terminal effector domain of the bipartite response regulators"/>
    <property type="match status" value="1"/>
</dbReference>
<dbReference type="GO" id="GO:0000160">
    <property type="term" value="P:phosphorelay signal transduction system"/>
    <property type="evidence" value="ECO:0007669"/>
    <property type="project" value="InterPro"/>
</dbReference>
<evidence type="ECO:0000256" key="1">
    <source>
        <dbReference type="ARBA" id="ARBA00022553"/>
    </source>
</evidence>
<evidence type="ECO:0000313" key="9">
    <source>
        <dbReference type="Proteomes" id="UP000092967"/>
    </source>
</evidence>
<keyword evidence="4" id="KW-0804">Transcription</keyword>
<dbReference type="PRINTS" id="PR00038">
    <property type="entry name" value="HTHLUXR"/>
</dbReference>
<feature type="domain" description="Response regulatory" evidence="7">
    <location>
        <begin position="5"/>
        <end position="121"/>
    </location>
</feature>
<feature type="modified residue" description="4-aspartylphosphate" evidence="5">
    <location>
        <position position="56"/>
    </location>
</feature>
<dbReference type="AlphaFoldDB" id="A0A1B1Y8N2"/>
<proteinExistence type="predicted"/>
<dbReference type="GO" id="GO:0006355">
    <property type="term" value="P:regulation of DNA-templated transcription"/>
    <property type="evidence" value="ECO:0007669"/>
    <property type="project" value="InterPro"/>
</dbReference>
<dbReference type="PANTHER" id="PTHR43214:SF41">
    <property type="entry name" value="NITRATE_NITRITE RESPONSE REGULATOR PROTEIN NARP"/>
    <property type="match status" value="1"/>
</dbReference>
<dbReference type="InterPro" id="IPR001789">
    <property type="entry name" value="Sig_transdc_resp-reg_receiver"/>
</dbReference>
<keyword evidence="2" id="KW-0805">Transcription regulation</keyword>
<dbReference type="InterPro" id="IPR039420">
    <property type="entry name" value="WalR-like"/>
</dbReference>
<evidence type="ECO:0000313" key="8">
    <source>
        <dbReference type="EMBL" id="ANW97132.1"/>
    </source>
</evidence>
<dbReference type="Pfam" id="PF00072">
    <property type="entry name" value="Response_reg"/>
    <property type="match status" value="1"/>
</dbReference>
<dbReference type="EMBL" id="CP014224">
    <property type="protein sequence ID" value="ANW97132.1"/>
    <property type="molecule type" value="Genomic_DNA"/>
</dbReference>
<keyword evidence="1 5" id="KW-0597">Phosphoprotein</keyword>
<dbReference type="InterPro" id="IPR011006">
    <property type="entry name" value="CheY-like_superfamily"/>
</dbReference>
<dbReference type="CDD" id="cd17535">
    <property type="entry name" value="REC_NarL-like"/>
    <property type="match status" value="1"/>
</dbReference>
<dbReference type="Pfam" id="PF00196">
    <property type="entry name" value="GerE"/>
    <property type="match status" value="1"/>
</dbReference>
<evidence type="ECO:0000256" key="4">
    <source>
        <dbReference type="ARBA" id="ARBA00023163"/>
    </source>
</evidence>
<dbReference type="OrthoDB" id="9795108at2"/>
<dbReference type="SUPFAM" id="SSF52172">
    <property type="entry name" value="CheY-like"/>
    <property type="match status" value="1"/>
</dbReference>
<gene>
    <name evidence="8" type="ORF">AXE80_12925</name>
</gene>
<keyword evidence="9" id="KW-1185">Reference proteome</keyword>
<dbReference type="Proteomes" id="UP000092967">
    <property type="component" value="Chromosome"/>
</dbReference>
<dbReference type="PROSITE" id="PS50043">
    <property type="entry name" value="HTH_LUXR_2"/>
    <property type="match status" value="1"/>
</dbReference>
<dbReference type="KEGG" id="wfu:AXE80_12925"/>
<protein>
    <submittedName>
        <fullName evidence="8">LuxR family transcriptional regulator</fullName>
    </submittedName>
</protein>
<reference evidence="8 9" key="1">
    <citation type="submission" date="2016-02" db="EMBL/GenBank/DDBJ databases">
        <authorList>
            <person name="Wen L."/>
            <person name="He K."/>
            <person name="Yang H."/>
        </authorList>
    </citation>
    <scope>NUCLEOTIDE SEQUENCE [LARGE SCALE GENOMIC DNA]</scope>
    <source>
        <strain evidence="8 9">CZ1127</strain>
    </source>
</reference>
<evidence type="ECO:0000259" key="6">
    <source>
        <dbReference type="PROSITE" id="PS50043"/>
    </source>
</evidence>
<evidence type="ECO:0000256" key="5">
    <source>
        <dbReference type="PROSITE-ProRule" id="PRU00169"/>
    </source>
</evidence>
<dbReference type="PANTHER" id="PTHR43214">
    <property type="entry name" value="TWO-COMPONENT RESPONSE REGULATOR"/>
    <property type="match status" value="1"/>
</dbReference>
<sequence length="220" mass="24140">MSQINILLVDDHLLVRNGLRSLLESEPNFTVVGEGTNGQEGVDMTIKLNPDILIIDVRMPVMNGIDAVAKLSELGTNTKSIILSMHDSEEYILKAISAGASGYLLKDTNKDEFVKAITNVYNGGKYFSGDTTDAIVKSLISGASTAKVTPFNSNSEASKLTRKESEILEFILNGFTNLEIADKLGKSKRTIETHRFNLMKKLDVKNLVELSKKAQELGFQ</sequence>
<dbReference type="InterPro" id="IPR058245">
    <property type="entry name" value="NreC/VraR/RcsB-like_REC"/>
</dbReference>
<dbReference type="SMART" id="SM00421">
    <property type="entry name" value="HTH_LUXR"/>
    <property type="match status" value="1"/>
</dbReference>
<dbReference type="RefSeq" id="WP_068828038.1">
    <property type="nucleotide sequence ID" value="NZ_CP014224.1"/>
</dbReference>
<keyword evidence="3" id="KW-0238">DNA-binding</keyword>
<dbReference type="PROSITE" id="PS50110">
    <property type="entry name" value="RESPONSE_REGULATORY"/>
    <property type="match status" value="1"/>
</dbReference>
<dbReference type="GO" id="GO:0003677">
    <property type="term" value="F:DNA binding"/>
    <property type="evidence" value="ECO:0007669"/>
    <property type="project" value="UniProtKB-KW"/>
</dbReference>
<evidence type="ECO:0000256" key="2">
    <source>
        <dbReference type="ARBA" id="ARBA00023015"/>
    </source>
</evidence>
<dbReference type="InterPro" id="IPR016032">
    <property type="entry name" value="Sig_transdc_resp-reg_C-effctor"/>
</dbReference>
<dbReference type="InterPro" id="IPR000792">
    <property type="entry name" value="Tscrpt_reg_LuxR_C"/>
</dbReference>
<feature type="domain" description="HTH luxR-type" evidence="6">
    <location>
        <begin position="153"/>
        <end position="218"/>
    </location>
</feature>
<dbReference type="SMART" id="SM00448">
    <property type="entry name" value="REC"/>
    <property type="match status" value="1"/>
</dbReference>
<dbReference type="STRING" id="1790137.AXE80_12925"/>
<accession>A0A1B1Y8N2</accession>
<dbReference type="CDD" id="cd06170">
    <property type="entry name" value="LuxR_C_like"/>
    <property type="match status" value="1"/>
</dbReference>
<name>A0A1B1Y8N2_9FLAO</name>
<evidence type="ECO:0000256" key="3">
    <source>
        <dbReference type="ARBA" id="ARBA00023125"/>
    </source>
</evidence>